<evidence type="ECO:0000259" key="4">
    <source>
        <dbReference type="Pfam" id="PF22725"/>
    </source>
</evidence>
<evidence type="ECO:0000313" key="5">
    <source>
        <dbReference type="EMBL" id="QJC54394.1"/>
    </source>
</evidence>
<keyword evidence="2" id="KW-0560">Oxidoreductase</keyword>
<dbReference type="EMBL" id="CP051428">
    <property type="protein sequence ID" value="QJC54394.1"/>
    <property type="molecule type" value="Genomic_DNA"/>
</dbReference>
<dbReference type="Proteomes" id="UP000502136">
    <property type="component" value="Chromosome"/>
</dbReference>
<sequence>MDYLELDYKPKLPQDRSAGIAIIGAGEIVGSCHLPAYRQGGLNVVGIYDLEEERAAALAAAFGLPRVYRSLEALLADPAVRVVDIAVPAKAQPAIALQAARAGKHMLCQKPLAESYREAAAIERACREHGVRGAVNQQMRWSPGIRASHAILSRGWLGEPLQATISVDVRQDFAAWSWLREMPTLEVMYHSIHYLDSIRFLFGTPDSIYADGARFPGQRTVGETRTMLSLRYPGERRALIHDNHNHIAGEEDWHATYRFEGTEGIVQGTNGSLYDYPVGREDTLRFHSRLLHPDYWFVPTLHGKWFPDAFLGTMGELLRAIEEDREPEHSVRDNLETMQLVFAAYRSMSEDRPVALREIAAEEEEEAAC</sequence>
<evidence type="ECO:0000256" key="2">
    <source>
        <dbReference type="ARBA" id="ARBA00023002"/>
    </source>
</evidence>
<dbReference type="InterPro" id="IPR000683">
    <property type="entry name" value="Gfo/Idh/MocA-like_OxRdtase_N"/>
</dbReference>
<dbReference type="InterPro" id="IPR036291">
    <property type="entry name" value="NAD(P)-bd_dom_sf"/>
</dbReference>
<evidence type="ECO:0000313" key="6">
    <source>
        <dbReference type="Proteomes" id="UP000502136"/>
    </source>
</evidence>
<dbReference type="Gene3D" id="3.40.50.720">
    <property type="entry name" value="NAD(P)-binding Rossmann-like Domain"/>
    <property type="match status" value="1"/>
</dbReference>
<dbReference type="GO" id="GO:0016491">
    <property type="term" value="F:oxidoreductase activity"/>
    <property type="evidence" value="ECO:0007669"/>
    <property type="project" value="UniProtKB-KW"/>
</dbReference>
<dbReference type="Gene3D" id="3.30.360.10">
    <property type="entry name" value="Dihydrodipicolinate Reductase, domain 2"/>
    <property type="match status" value="1"/>
</dbReference>
<dbReference type="InterPro" id="IPR051317">
    <property type="entry name" value="Gfo/Idh/MocA_oxidoreduct"/>
</dbReference>
<dbReference type="InterPro" id="IPR055170">
    <property type="entry name" value="GFO_IDH_MocA-like_dom"/>
</dbReference>
<feature type="domain" description="GFO/IDH/MocA-like oxidoreductase" evidence="4">
    <location>
        <begin position="147"/>
        <end position="266"/>
    </location>
</feature>
<proteinExistence type="inferred from homology"/>
<keyword evidence="6" id="KW-1185">Reference proteome</keyword>
<dbReference type="KEGG" id="palr:HGI30_14685"/>
<dbReference type="SUPFAM" id="SSF55347">
    <property type="entry name" value="Glyceraldehyde-3-phosphate dehydrogenase-like, C-terminal domain"/>
    <property type="match status" value="1"/>
</dbReference>
<reference evidence="5 6" key="1">
    <citation type="submission" date="2020-04" db="EMBL/GenBank/DDBJ databases">
        <title>Novel Paenibacillus strain UniB2 isolated from commercial digestive syrup.</title>
        <authorList>
            <person name="Thorat V."/>
            <person name="Kirdat K."/>
            <person name="Tiwarekar B."/>
            <person name="Yadav A."/>
        </authorList>
    </citation>
    <scope>NUCLEOTIDE SEQUENCE [LARGE SCALE GENOMIC DNA]</scope>
    <source>
        <strain evidence="5 6">UniB2</strain>
    </source>
</reference>
<dbReference type="GO" id="GO:0000166">
    <property type="term" value="F:nucleotide binding"/>
    <property type="evidence" value="ECO:0007669"/>
    <property type="project" value="InterPro"/>
</dbReference>
<organism evidence="5 6">
    <name type="scientific">Paenibacillus albicereus</name>
    <dbReference type="NCBI Taxonomy" id="2726185"/>
    <lineage>
        <taxon>Bacteria</taxon>
        <taxon>Bacillati</taxon>
        <taxon>Bacillota</taxon>
        <taxon>Bacilli</taxon>
        <taxon>Bacillales</taxon>
        <taxon>Paenibacillaceae</taxon>
        <taxon>Paenibacillus</taxon>
    </lineage>
</organism>
<dbReference type="AlphaFoldDB" id="A0A6H2H3X1"/>
<dbReference type="Pfam" id="PF22725">
    <property type="entry name" value="GFO_IDH_MocA_C3"/>
    <property type="match status" value="1"/>
</dbReference>
<evidence type="ECO:0000259" key="3">
    <source>
        <dbReference type="Pfam" id="PF01408"/>
    </source>
</evidence>
<name>A0A6H2H3X1_9BACL</name>
<accession>A0A6H2H3X1</accession>
<evidence type="ECO:0000256" key="1">
    <source>
        <dbReference type="ARBA" id="ARBA00010928"/>
    </source>
</evidence>
<feature type="domain" description="Gfo/Idh/MocA-like oxidoreductase N-terminal" evidence="3">
    <location>
        <begin position="20"/>
        <end position="136"/>
    </location>
</feature>
<dbReference type="Pfam" id="PF01408">
    <property type="entry name" value="GFO_IDH_MocA"/>
    <property type="match status" value="1"/>
</dbReference>
<dbReference type="PANTHER" id="PTHR43708">
    <property type="entry name" value="CONSERVED EXPRESSED OXIDOREDUCTASE (EUROFUNG)"/>
    <property type="match status" value="1"/>
</dbReference>
<protein>
    <submittedName>
        <fullName evidence="5">Gfo/Idh/MocA family oxidoreductase</fullName>
    </submittedName>
</protein>
<comment type="similarity">
    <text evidence="1">Belongs to the Gfo/Idh/MocA family.</text>
</comment>
<dbReference type="PANTHER" id="PTHR43708:SF5">
    <property type="entry name" value="CONSERVED EXPRESSED OXIDOREDUCTASE (EUROFUNG)-RELATED"/>
    <property type="match status" value="1"/>
</dbReference>
<gene>
    <name evidence="5" type="ORF">HGI30_14685</name>
</gene>
<dbReference type="SUPFAM" id="SSF51735">
    <property type="entry name" value="NAD(P)-binding Rossmann-fold domains"/>
    <property type="match status" value="1"/>
</dbReference>